<dbReference type="GO" id="GO:0016887">
    <property type="term" value="F:ATP hydrolysis activity"/>
    <property type="evidence" value="ECO:0007669"/>
    <property type="project" value="InterPro"/>
</dbReference>
<evidence type="ECO:0000313" key="13">
    <source>
        <dbReference type="Proteomes" id="UP000190890"/>
    </source>
</evidence>
<dbReference type="InterPro" id="IPR003593">
    <property type="entry name" value="AAA+_ATPase"/>
</dbReference>
<dbReference type="PANTHER" id="PTHR43394:SF1">
    <property type="entry name" value="ATP-BINDING CASSETTE SUB-FAMILY B MEMBER 10, MITOCHONDRIAL"/>
    <property type="match status" value="1"/>
</dbReference>
<feature type="transmembrane region" description="Helical" evidence="9">
    <location>
        <begin position="129"/>
        <end position="148"/>
    </location>
</feature>
<evidence type="ECO:0000256" key="3">
    <source>
        <dbReference type="ARBA" id="ARBA00022475"/>
    </source>
</evidence>
<feature type="transmembrane region" description="Helical" evidence="9">
    <location>
        <begin position="7"/>
        <end position="30"/>
    </location>
</feature>
<evidence type="ECO:0000256" key="9">
    <source>
        <dbReference type="SAM" id="Phobius"/>
    </source>
</evidence>
<evidence type="ECO:0000259" key="11">
    <source>
        <dbReference type="PROSITE" id="PS50929"/>
    </source>
</evidence>
<keyword evidence="4 9" id="KW-0812">Transmembrane</keyword>
<feature type="domain" description="ABC transporter" evidence="10">
    <location>
        <begin position="334"/>
        <end position="574"/>
    </location>
</feature>
<dbReference type="InterPro" id="IPR027417">
    <property type="entry name" value="P-loop_NTPase"/>
</dbReference>
<evidence type="ECO:0000256" key="5">
    <source>
        <dbReference type="ARBA" id="ARBA00022741"/>
    </source>
</evidence>
<dbReference type="SMART" id="SM00382">
    <property type="entry name" value="AAA"/>
    <property type="match status" value="1"/>
</dbReference>
<dbReference type="GO" id="GO:0005886">
    <property type="term" value="C:plasma membrane"/>
    <property type="evidence" value="ECO:0007669"/>
    <property type="project" value="UniProtKB-SubCell"/>
</dbReference>
<dbReference type="Gene3D" id="1.20.1560.10">
    <property type="entry name" value="ABC transporter type 1, transmembrane domain"/>
    <property type="match status" value="1"/>
</dbReference>
<comment type="caution">
    <text evidence="12">The sequence shown here is derived from an EMBL/GenBank/DDBJ whole genome shotgun (WGS) entry which is preliminary data.</text>
</comment>
<dbReference type="Proteomes" id="UP000190890">
    <property type="component" value="Unassembled WGS sequence"/>
</dbReference>
<dbReference type="SUPFAM" id="SSF90123">
    <property type="entry name" value="ABC transporter transmembrane region"/>
    <property type="match status" value="1"/>
</dbReference>
<keyword evidence="2" id="KW-0813">Transport</keyword>
<protein>
    <submittedName>
        <fullName evidence="12">Lipid A export ATP-binding/permease protein MsbA</fullName>
        <ecNumber evidence="12">3.6.3.-</ecNumber>
    </submittedName>
</protein>
<dbReference type="InterPro" id="IPR017871">
    <property type="entry name" value="ABC_transporter-like_CS"/>
</dbReference>
<gene>
    <name evidence="12" type="primary">msbA_1</name>
    <name evidence="12" type="ORF">CLPUN_06490</name>
</gene>
<evidence type="ECO:0000313" key="12">
    <source>
        <dbReference type="EMBL" id="OOM82004.1"/>
    </source>
</evidence>
<dbReference type="FunFam" id="3.40.50.300:FF:000221">
    <property type="entry name" value="Multidrug ABC transporter ATP-binding protein"/>
    <property type="match status" value="1"/>
</dbReference>
<evidence type="ECO:0000256" key="1">
    <source>
        <dbReference type="ARBA" id="ARBA00004651"/>
    </source>
</evidence>
<dbReference type="PROSITE" id="PS50929">
    <property type="entry name" value="ABC_TM1F"/>
    <property type="match status" value="1"/>
</dbReference>
<comment type="subcellular location">
    <subcellularLocation>
        <location evidence="1">Cell membrane</location>
        <topology evidence="1">Multi-pass membrane protein</topology>
    </subcellularLocation>
</comment>
<reference evidence="12 13" key="1">
    <citation type="submission" date="2016-05" db="EMBL/GenBank/DDBJ databases">
        <title>Microbial solvent formation.</title>
        <authorList>
            <person name="Poehlein A."/>
            <person name="Montoya Solano J.D."/>
            <person name="Flitsch S."/>
            <person name="Krabben P."/>
            <person name="Duerre P."/>
            <person name="Daniel R."/>
        </authorList>
    </citation>
    <scope>NUCLEOTIDE SEQUENCE [LARGE SCALE GENOMIC DNA]</scope>
    <source>
        <strain evidence="12 13">DSM 2619</strain>
    </source>
</reference>
<accession>A0A1S8TW57</accession>
<dbReference type="GO" id="GO:0005524">
    <property type="term" value="F:ATP binding"/>
    <property type="evidence" value="ECO:0007669"/>
    <property type="project" value="UniProtKB-KW"/>
</dbReference>
<keyword evidence="7 9" id="KW-1133">Transmembrane helix</keyword>
<dbReference type="PROSITE" id="PS50893">
    <property type="entry name" value="ABC_TRANSPORTER_2"/>
    <property type="match status" value="1"/>
</dbReference>
<evidence type="ECO:0000256" key="7">
    <source>
        <dbReference type="ARBA" id="ARBA00022989"/>
    </source>
</evidence>
<dbReference type="Gene3D" id="3.40.50.300">
    <property type="entry name" value="P-loop containing nucleotide triphosphate hydrolases"/>
    <property type="match status" value="1"/>
</dbReference>
<keyword evidence="13" id="KW-1185">Reference proteome</keyword>
<organism evidence="12 13">
    <name type="scientific">Clostridium puniceum</name>
    <dbReference type="NCBI Taxonomy" id="29367"/>
    <lineage>
        <taxon>Bacteria</taxon>
        <taxon>Bacillati</taxon>
        <taxon>Bacillota</taxon>
        <taxon>Clostridia</taxon>
        <taxon>Eubacteriales</taxon>
        <taxon>Clostridiaceae</taxon>
        <taxon>Clostridium</taxon>
    </lineage>
</organism>
<evidence type="ECO:0000256" key="2">
    <source>
        <dbReference type="ARBA" id="ARBA00022448"/>
    </source>
</evidence>
<dbReference type="InterPro" id="IPR011527">
    <property type="entry name" value="ABC1_TM_dom"/>
</dbReference>
<dbReference type="EMBL" id="LZZM01000035">
    <property type="protein sequence ID" value="OOM82004.1"/>
    <property type="molecule type" value="Genomic_DNA"/>
</dbReference>
<keyword evidence="12" id="KW-0378">Hydrolase</keyword>
<dbReference type="GO" id="GO:0015421">
    <property type="term" value="F:ABC-type oligopeptide transporter activity"/>
    <property type="evidence" value="ECO:0007669"/>
    <property type="project" value="TreeGrafter"/>
</dbReference>
<dbReference type="PANTHER" id="PTHR43394">
    <property type="entry name" value="ATP-DEPENDENT PERMEASE MDL1, MITOCHONDRIAL"/>
    <property type="match status" value="1"/>
</dbReference>
<name>A0A1S8TW57_9CLOT</name>
<feature type="domain" description="ABC transmembrane type-1" evidence="11">
    <location>
        <begin position="10"/>
        <end position="299"/>
    </location>
</feature>
<dbReference type="STRING" id="29367.CLPUN_06490"/>
<keyword evidence="6 12" id="KW-0067">ATP-binding</keyword>
<dbReference type="Pfam" id="PF00005">
    <property type="entry name" value="ABC_tran"/>
    <property type="match status" value="1"/>
</dbReference>
<keyword evidence="8 9" id="KW-0472">Membrane</keyword>
<proteinExistence type="predicted"/>
<dbReference type="InterPro" id="IPR036640">
    <property type="entry name" value="ABC1_TM_sf"/>
</dbReference>
<keyword evidence="3" id="KW-1003">Cell membrane</keyword>
<dbReference type="EC" id="3.6.3.-" evidence="12"/>
<sequence length="580" mass="67211">MWACSKFYILLIFFINILIGLAGPCKLIIWKNLIDSIALIIDGKQEKFNVIVIFLIIHLVIFNLENIFTYMTSYYKKMLSEYLNKYISKVTLEKIAELDLIQFDDAKIYDDIQKVNDESVSRSMEFMNMLIQLIKSVVSLLGTATIFLTYNPLIIILCVCTTIPMFCISVKVSTKEFSLFNERLEKRRFVMHLRSIFITNENIKEMKIFGVGKYFKKLILDIYQQYIDEDKVIRKRFLRNYTLAFSLENILSYGIKLYSIVSSIKNKFSIGSITMFISGIESIQSSIAIVLNVISELYENKLYMQSLFSILELKPKYNKEHTKKMPFNKNFKTIEFKNVWFKYPNREDYALKNINLKIEAKKTYSLVGMNGSGKTTLIKLLSMLYLPNKGNIYIDGIDINEYDRLSIYENIAVVFQDFVRYPLEVYKNIGIGSIENIENMDKIKEAAAKSGAVAFIEKLPKEYKTQLQKEWTSGVDLSLGQWQKLAISRAFMADRSMLILDEPTASLDAATEYEIFKSFNKMVEGKTCILISHRFSTVKIANEIFVIKDGEIIEKGSHKELIKNDGLYAELYGMQSECYV</sequence>
<keyword evidence="5" id="KW-0547">Nucleotide-binding</keyword>
<dbReference type="SUPFAM" id="SSF52540">
    <property type="entry name" value="P-loop containing nucleoside triphosphate hydrolases"/>
    <property type="match status" value="1"/>
</dbReference>
<evidence type="ECO:0000256" key="6">
    <source>
        <dbReference type="ARBA" id="ARBA00022840"/>
    </source>
</evidence>
<dbReference type="AlphaFoldDB" id="A0A1S8TW57"/>
<evidence type="ECO:0000256" key="8">
    <source>
        <dbReference type="ARBA" id="ARBA00023136"/>
    </source>
</evidence>
<evidence type="ECO:0000259" key="10">
    <source>
        <dbReference type="PROSITE" id="PS50893"/>
    </source>
</evidence>
<dbReference type="InterPro" id="IPR039421">
    <property type="entry name" value="Type_1_exporter"/>
</dbReference>
<dbReference type="PROSITE" id="PS00211">
    <property type="entry name" value="ABC_TRANSPORTER_1"/>
    <property type="match status" value="1"/>
</dbReference>
<evidence type="ECO:0000256" key="4">
    <source>
        <dbReference type="ARBA" id="ARBA00022692"/>
    </source>
</evidence>
<feature type="transmembrane region" description="Helical" evidence="9">
    <location>
        <begin position="50"/>
        <end position="68"/>
    </location>
</feature>
<dbReference type="InterPro" id="IPR003439">
    <property type="entry name" value="ABC_transporter-like_ATP-bd"/>
</dbReference>